<proteinExistence type="predicted"/>
<name>A0A9P9YHC9_9MUSC</name>
<accession>A0A9P9YHC9</accession>
<evidence type="ECO:0000313" key="1">
    <source>
        <dbReference type="EMBL" id="KAI8037001.1"/>
    </source>
</evidence>
<protein>
    <submittedName>
        <fullName evidence="1">Uncharacterized protein</fullName>
    </submittedName>
</protein>
<gene>
    <name evidence="1" type="ORF">M5D96_010317</name>
</gene>
<evidence type="ECO:0000313" key="2">
    <source>
        <dbReference type="Proteomes" id="UP001059596"/>
    </source>
</evidence>
<dbReference type="EMBL" id="JAMKOV010000014">
    <property type="protein sequence ID" value="KAI8037001.1"/>
    <property type="molecule type" value="Genomic_DNA"/>
</dbReference>
<organism evidence="1 2">
    <name type="scientific">Drosophila gunungcola</name>
    <name type="common">fruit fly</name>
    <dbReference type="NCBI Taxonomy" id="103775"/>
    <lineage>
        <taxon>Eukaryota</taxon>
        <taxon>Metazoa</taxon>
        <taxon>Ecdysozoa</taxon>
        <taxon>Arthropoda</taxon>
        <taxon>Hexapoda</taxon>
        <taxon>Insecta</taxon>
        <taxon>Pterygota</taxon>
        <taxon>Neoptera</taxon>
        <taxon>Endopterygota</taxon>
        <taxon>Diptera</taxon>
        <taxon>Brachycera</taxon>
        <taxon>Muscomorpha</taxon>
        <taxon>Ephydroidea</taxon>
        <taxon>Drosophilidae</taxon>
        <taxon>Drosophila</taxon>
        <taxon>Sophophora</taxon>
    </lineage>
</organism>
<keyword evidence="2" id="KW-1185">Reference proteome</keyword>
<sequence length="9" mass="1129">MGLCQCRRY</sequence>
<dbReference type="Proteomes" id="UP001059596">
    <property type="component" value="Unassembled WGS sequence"/>
</dbReference>
<reference evidence="1" key="1">
    <citation type="journal article" date="2023" name="Genome Biol. Evol.">
        <title>Long-read-based Genome Assembly of Drosophila gunungcola Reveals Fewer Chemosensory Genes in Flower-breeding Species.</title>
        <authorList>
            <person name="Negi A."/>
            <person name="Liao B.Y."/>
            <person name="Yeh S.D."/>
        </authorList>
    </citation>
    <scope>NUCLEOTIDE SEQUENCE</scope>
    <source>
        <strain evidence="1">Sukarami</strain>
    </source>
</reference>
<comment type="caution">
    <text evidence="1">The sequence shown here is derived from an EMBL/GenBank/DDBJ whole genome shotgun (WGS) entry which is preliminary data.</text>
</comment>